<dbReference type="EMBL" id="AAVL02000038">
    <property type="protein sequence ID" value="EDM49981.1"/>
    <property type="molecule type" value="Genomic_DNA"/>
</dbReference>
<evidence type="ECO:0000313" key="1">
    <source>
        <dbReference type="EMBL" id="EDM49981.1"/>
    </source>
</evidence>
<reference evidence="1 2" key="1">
    <citation type="submission" date="2007-03" db="EMBL/GenBank/DDBJ databases">
        <authorList>
            <person name="Fulton L."/>
            <person name="Clifton S."/>
            <person name="Fulton B."/>
            <person name="Xu J."/>
            <person name="Minx P."/>
            <person name="Pepin K.H."/>
            <person name="Johnson M."/>
            <person name="Thiruvilangam P."/>
            <person name="Bhonagiri V."/>
            <person name="Nash W.E."/>
            <person name="Mardis E.R."/>
            <person name="Wilson R.K."/>
        </authorList>
    </citation>
    <scope>NUCLEOTIDE SEQUENCE [LARGE SCALE GENOMIC DNA]</scope>
    <source>
        <strain evidence="1 2">ATCC 27560</strain>
    </source>
</reference>
<reference evidence="1 2" key="2">
    <citation type="submission" date="2007-04" db="EMBL/GenBank/DDBJ databases">
        <title>Draft genome sequence of Eubacterium ventriosum (ATCC 27560).</title>
        <authorList>
            <person name="Sudarsanam P."/>
            <person name="Ley R."/>
            <person name="Guruge J."/>
            <person name="Turnbaugh P.J."/>
            <person name="Mahowald M."/>
            <person name="Liep D."/>
            <person name="Gordon J."/>
        </authorList>
    </citation>
    <scope>NUCLEOTIDE SEQUENCE [LARGE SCALE GENOMIC DNA]</scope>
    <source>
        <strain evidence="1 2">ATCC 27560</strain>
    </source>
</reference>
<accession>A5ZA80</accession>
<proteinExistence type="predicted"/>
<dbReference type="Proteomes" id="UP000006000">
    <property type="component" value="Unassembled WGS sequence"/>
</dbReference>
<evidence type="ECO:0000313" key="2">
    <source>
        <dbReference type="Proteomes" id="UP000006000"/>
    </source>
</evidence>
<name>A5ZA80_9FIRM</name>
<dbReference type="HOGENOM" id="CLU_3356261_0_0_9"/>
<dbReference type="AlphaFoldDB" id="A5ZA80"/>
<comment type="caution">
    <text evidence="1">The sequence shown here is derived from an EMBL/GenBank/DDBJ whole genome shotgun (WGS) entry which is preliminary data.</text>
</comment>
<sequence>MHILLLMLDYQLMKKFLPTLYQFENISIHMVFDMPE</sequence>
<organism evidence="1 2">
    <name type="scientific">Eubacterium ventriosum ATCC 27560</name>
    <dbReference type="NCBI Taxonomy" id="411463"/>
    <lineage>
        <taxon>Bacteria</taxon>
        <taxon>Bacillati</taxon>
        <taxon>Bacillota</taxon>
        <taxon>Clostridia</taxon>
        <taxon>Eubacteriales</taxon>
        <taxon>Eubacteriaceae</taxon>
        <taxon>Eubacterium</taxon>
    </lineage>
</organism>
<gene>
    <name evidence="1" type="ORF">EUBVEN_02627</name>
</gene>
<protein>
    <submittedName>
        <fullName evidence="1">Uncharacterized protein</fullName>
    </submittedName>
</protein>